<evidence type="ECO:0000313" key="3">
    <source>
        <dbReference type="Proteomes" id="UP001303046"/>
    </source>
</evidence>
<dbReference type="EMBL" id="JAVFWL010000002">
    <property type="protein sequence ID" value="KAK6736519.1"/>
    <property type="molecule type" value="Genomic_DNA"/>
</dbReference>
<feature type="region of interest" description="Disordered" evidence="1">
    <location>
        <begin position="1"/>
        <end position="35"/>
    </location>
</feature>
<feature type="compositionally biased region" description="Basic and acidic residues" evidence="1">
    <location>
        <begin position="13"/>
        <end position="25"/>
    </location>
</feature>
<dbReference type="Proteomes" id="UP001303046">
    <property type="component" value="Unassembled WGS sequence"/>
</dbReference>
<evidence type="ECO:0000313" key="2">
    <source>
        <dbReference type="EMBL" id="KAK6736519.1"/>
    </source>
</evidence>
<organism evidence="2 3">
    <name type="scientific">Necator americanus</name>
    <name type="common">Human hookworm</name>
    <dbReference type="NCBI Taxonomy" id="51031"/>
    <lineage>
        <taxon>Eukaryota</taxon>
        <taxon>Metazoa</taxon>
        <taxon>Ecdysozoa</taxon>
        <taxon>Nematoda</taxon>
        <taxon>Chromadorea</taxon>
        <taxon>Rhabditida</taxon>
        <taxon>Rhabditina</taxon>
        <taxon>Rhabditomorpha</taxon>
        <taxon>Strongyloidea</taxon>
        <taxon>Ancylostomatidae</taxon>
        <taxon>Bunostominae</taxon>
        <taxon>Necator</taxon>
    </lineage>
</organism>
<gene>
    <name evidence="2" type="primary">Necator_chrII.g7086</name>
    <name evidence="2" type="ORF">RB195_019293</name>
</gene>
<name>A0ABR1CDH9_NECAM</name>
<comment type="caution">
    <text evidence="2">The sequence shown here is derived from an EMBL/GenBank/DDBJ whole genome shotgun (WGS) entry which is preliminary data.</text>
</comment>
<sequence length="135" mass="15937">MRRMRHPSSSQPHMHEGCRRIDTRQLQKTPPPRKQTTLRAIAAFRKRKLAAWVVGRRKKNVVYEMPVYKYHRIFSRRHTFPEVSVLSSDELLPTTKQSKRAASDVTKDQREDEMRREEERWGGLLGIHSRSCAAE</sequence>
<feature type="compositionally biased region" description="Basic and acidic residues" evidence="1">
    <location>
        <begin position="101"/>
        <end position="120"/>
    </location>
</feature>
<feature type="region of interest" description="Disordered" evidence="1">
    <location>
        <begin position="95"/>
        <end position="120"/>
    </location>
</feature>
<reference evidence="2 3" key="1">
    <citation type="submission" date="2023-08" db="EMBL/GenBank/DDBJ databases">
        <title>A Necator americanus chromosomal reference genome.</title>
        <authorList>
            <person name="Ilik V."/>
            <person name="Petrzelkova K.J."/>
            <person name="Pardy F."/>
            <person name="Fuh T."/>
            <person name="Niatou-Singa F.S."/>
            <person name="Gouil Q."/>
            <person name="Baker L."/>
            <person name="Ritchie M.E."/>
            <person name="Jex A.R."/>
            <person name="Gazzola D."/>
            <person name="Li H."/>
            <person name="Toshio Fujiwara R."/>
            <person name="Zhan B."/>
            <person name="Aroian R.V."/>
            <person name="Pafco B."/>
            <person name="Schwarz E.M."/>
        </authorList>
    </citation>
    <scope>NUCLEOTIDE SEQUENCE [LARGE SCALE GENOMIC DNA]</scope>
    <source>
        <strain evidence="2 3">Aroian</strain>
        <tissue evidence="2">Whole animal</tissue>
    </source>
</reference>
<feature type="compositionally biased region" description="Polar residues" evidence="1">
    <location>
        <begin position="26"/>
        <end position="35"/>
    </location>
</feature>
<evidence type="ECO:0000256" key="1">
    <source>
        <dbReference type="SAM" id="MobiDB-lite"/>
    </source>
</evidence>
<proteinExistence type="predicted"/>
<accession>A0ABR1CDH9</accession>
<protein>
    <submittedName>
        <fullName evidence="2">Uncharacterized protein</fullName>
    </submittedName>
</protein>
<keyword evidence="3" id="KW-1185">Reference proteome</keyword>